<protein>
    <submittedName>
        <fullName evidence="6">LacI family transcriptional regulator</fullName>
    </submittedName>
</protein>
<dbReference type="InterPro" id="IPR025997">
    <property type="entry name" value="SBP_2_dom"/>
</dbReference>
<proteinExistence type="inferred from homology"/>
<dbReference type="STRING" id="137838.GCA_001458595_00747"/>
<comment type="caution">
    <text evidence="6">The sequence shown here is derived from an EMBL/GenBank/DDBJ whole genome shotgun (WGS) entry which is preliminary data.</text>
</comment>
<comment type="subcellular location">
    <subcellularLocation>
        <location evidence="1">Cell envelope</location>
    </subcellularLocation>
</comment>
<dbReference type="PANTHER" id="PTHR46847">
    <property type="entry name" value="D-ALLOSE-BINDING PERIPLASMIC PROTEIN-RELATED"/>
    <property type="match status" value="1"/>
</dbReference>
<dbReference type="OrthoDB" id="9814427at2"/>
<dbReference type="GeneID" id="68875820"/>
<evidence type="ECO:0000313" key="7">
    <source>
        <dbReference type="Proteomes" id="UP000220840"/>
    </source>
</evidence>
<dbReference type="InterPro" id="IPR028082">
    <property type="entry name" value="Peripla_BP_I"/>
</dbReference>
<feature type="domain" description="Periplasmic binding protein" evidence="5">
    <location>
        <begin position="49"/>
        <end position="309"/>
    </location>
</feature>
<evidence type="ECO:0000256" key="3">
    <source>
        <dbReference type="ARBA" id="ARBA00022729"/>
    </source>
</evidence>
<dbReference type="Pfam" id="PF13407">
    <property type="entry name" value="Peripla_BP_4"/>
    <property type="match status" value="1"/>
</dbReference>
<accession>A0A2A7MCK6</accession>
<dbReference type="CDD" id="cd06309">
    <property type="entry name" value="PBP1_galactofuranose_YtfQ-like"/>
    <property type="match status" value="1"/>
</dbReference>
<evidence type="ECO:0000256" key="4">
    <source>
        <dbReference type="SAM" id="SignalP"/>
    </source>
</evidence>
<evidence type="ECO:0000256" key="1">
    <source>
        <dbReference type="ARBA" id="ARBA00004196"/>
    </source>
</evidence>
<dbReference type="SUPFAM" id="SSF53822">
    <property type="entry name" value="Periplasmic binding protein-like I"/>
    <property type="match status" value="1"/>
</dbReference>
<keyword evidence="7" id="KW-1185">Reference proteome</keyword>
<dbReference type="AlphaFoldDB" id="A0A2A7MCK6"/>
<keyword evidence="3 4" id="KW-0732">Signal</keyword>
<organism evidence="6 7">
    <name type="scientific">Clostridium neonatale</name>
    <dbReference type="NCBI Taxonomy" id="137838"/>
    <lineage>
        <taxon>Bacteria</taxon>
        <taxon>Bacillati</taxon>
        <taxon>Bacillota</taxon>
        <taxon>Clostridia</taxon>
        <taxon>Eubacteriales</taxon>
        <taxon>Clostridiaceae</taxon>
        <taxon>Clostridium</taxon>
    </lineage>
</organism>
<sequence length="336" mass="36262">MKLKRVISLIAGVVLCVGMLAGCGGASNSGASGDSSASSGGSEKRIIGFAQVGAESGWRTAESESIKSIPTLNSNYEVKFSDGQQKQENQIKAIRSFIAQKVDLIALDPVVETGWDTVLQEAKDANIPVVIVDRNVQVSDDSLYRCFLGSDMEEEGKKAAQIVIDQFGADAQLNIAELQGTVGSTAMVGRQKGFNAVIEEKAPNYKIIKSQTGDFTRAKGKEVMEAFLKSDGDNIDVLWSHNDDMAIGAIQAIEEYGLEPGKDIYIISCDGIKDMFELMAEGKSNAIIECNPLLGPQLLEVSEKILNGEEPDRVIKSNEGTFLQADAEKELPNRKY</sequence>
<dbReference type="Proteomes" id="UP000220840">
    <property type="component" value="Unassembled WGS sequence"/>
</dbReference>
<dbReference type="Gene3D" id="3.40.50.2300">
    <property type="match status" value="2"/>
</dbReference>
<dbReference type="PANTHER" id="PTHR46847:SF3">
    <property type="entry name" value="GALACTOFURANOSE-BINDING PROTEIN YTFQ"/>
    <property type="match status" value="1"/>
</dbReference>
<reference evidence="6 7" key="1">
    <citation type="submission" date="2017-10" db="EMBL/GenBank/DDBJ databases">
        <title>Effective Description of Clostridium neonatale sp. nov. linked to necrotizing enterocolitis in neonates and a clarification of species assignable to the genus Clostridium (Prazmowski 1880) emend. Lawson and Rainey 2016.</title>
        <authorList>
            <person name="Bernard K."/>
            <person name="Burdz T."/>
            <person name="Wiebe D."/>
            <person name="Balcewich B."/>
            <person name="Alfa M."/>
            <person name="Bernier A.-M."/>
        </authorList>
    </citation>
    <scope>NUCLEOTIDE SEQUENCE [LARGE SCALE GENOMIC DNA]</scope>
    <source>
        <strain evidence="6 7">LCDC99A005</strain>
    </source>
</reference>
<dbReference type="GO" id="GO:0030313">
    <property type="term" value="C:cell envelope"/>
    <property type="evidence" value="ECO:0007669"/>
    <property type="project" value="UniProtKB-SubCell"/>
</dbReference>
<name>A0A2A7MCK6_9CLOT</name>
<feature type="chain" id="PRO_5044380405" evidence="4">
    <location>
        <begin position="27"/>
        <end position="336"/>
    </location>
</feature>
<dbReference type="GO" id="GO:0030246">
    <property type="term" value="F:carbohydrate binding"/>
    <property type="evidence" value="ECO:0007669"/>
    <property type="project" value="UniProtKB-ARBA"/>
</dbReference>
<feature type="signal peptide" evidence="4">
    <location>
        <begin position="1"/>
        <end position="26"/>
    </location>
</feature>
<evidence type="ECO:0000256" key="2">
    <source>
        <dbReference type="ARBA" id="ARBA00007639"/>
    </source>
</evidence>
<evidence type="ECO:0000313" key="6">
    <source>
        <dbReference type="EMBL" id="PEG29415.1"/>
    </source>
</evidence>
<dbReference type="PROSITE" id="PS51257">
    <property type="entry name" value="PROKAR_LIPOPROTEIN"/>
    <property type="match status" value="1"/>
</dbReference>
<dbReference type="EMBL" id="PDCJ01000004">
    <property type="protein sequence ID" value="PEG29415.1"/>
    <property type="molecule type" value="Genomic_DNA"/>
</dbReference>
<dbReference type="RefSeq" id="WP_058293691.1">
    <property type="nucleotide sequence ID" value="NZ_CAKJVD010000016.1"/>
</dbReference>
<gene>
    <name evidence="6" type="ORF">CQ394_18840</name>
</gene>
<comment type="similarity">
    <text evidence="2">Belongs to the bacterial solute-binding protein 2 family.</text>
</comment>
<evidence type="ECO:0000259" key="5">
    <source>
        <dbReference type="Pfam" id="PF13407"/>
    </source>
</evidence>